<feature type="compositionally biased region" description="Low complexity" evidence="1">
    <location>
        <begin position="228"/>
        <end position="241"/>
    </location>
</feature>
<sequence>MGIVVDGEGDERGEVEEEEMPACPGMANAQLSRSPRHVMARLRRDTLSPLVPPPLRVFATGTVFLTHALHLHTHPQQGTVNRAQSVYTSRGGAASHVLALLAQLAATVPAAGDIEPMLIASLGGNVDAVHLRDALEAVGVRTKFCKIWPGLGVPCAWVVHAHDTDARTVINHNPLPEVSHEDFIALLGPVLAPENYVGFNAPQPSVPQPIAREQHNPSPVSMFPNTLAPSSAPRPSMSSRPGTAPSANNAPPSHSIPSTNPHSSAPFDWLHFEGRNVRTTIANLVGVDGLARERKWRSHCVISVDLGRRARDGVQVANPVPARPRPASHQVHVPFLLSLARHAPPHALLVLNAGRDGAALLSLPTSEYLQSSGWTHVPPSPTIRRPVPHPAGHVYTTSNATSNGTRTTRTWDGVESVRSGSDFWAGGAADDSFTSRESAYTQPGSASAPGYARSHRRLPSGESFHPMDDEDEDEGHDEQGRDGRQTPTPQERPRELVEDLDEEGAHAAFVAGMIWALSRRILPGPPYIRGLGPDGEAKGKDGVGDLGIRWRLDECLRFATELACRKAHSRPEDVGAPSAASPGVKERGEWDGLGEAMRMAGWFN</sequence>
<evidence type="ECO:0008006" key="4">
    <source>
        <dbReference type="Google" id="ProtNLM"/>
    </source>
</evidence>
<dbReference type="AlphaFoldDB" id="A0A8I3A8H9"/>
<evidence type="ECO:0000313" key="3">
    <source>
        <dbReference type="Proteomes" id="UP000683000"/>
    </source>
</evidence>
<accession>A0A8I3A8H9</accession>
<protein>
    <recommendedName>
        <fullName evidence="4">Carbohydrate kinase PfkB domain-containing protein</fullName>
    </recommendedName>
</protein>
<feature type="region of interest" description="Disordered" evidence="1">
    <location>
        <begin position="203"/>
        <end position="262"/>
    </location>
</feature>
<proteinExistence type="predicted"/>
<comment type="caution">
    <text evidence="2">The sequence shown here is derived from an EMBL/GenBank/DDBJ whole genome shotgun (WGS) entry which is preliminary data.</text>
</comment>
<feature type="compositionally biased region" description="Polar residues" evidence="1">
    <location>
        <begin position="435"/>
        <end position="445"/>
    </location>
</feature>
<dbReference type="Proteomes" id="UP000683000">
    <property type="component" value="Unassembled WGS sequence"/>
</dbReference>
<keyword evidence="3" id="KW-1185">Reference proteome</keyword>
<gene>
    <name evidence="2" type="ORF">JVT61DRAFT_6663</name>
</gene>
<dbReference type="Gene3D" id="3.40.1190.20">
    <property type="match status" value="1"/>
</dbReference>
<feature type="region of interest" description="Disordered" evidence="1">
    <location>
        <begin position="371"/>
        <end position="498"/>
    </location>
</feature>
<dbReference type="SUPFAM" id="SSF53613">
    <property type="entry name" value="Ribokinase-like"/>
    <property type="match status" value="1"/>
</dbReference>
<feature type="compositionally biased region" description="Polar residues" evidence="1">
    <location>
        <begin position="245"/>
        <end position="262"/>
    </location>
</feature>
<feature type="compositionally biased region" description="Polar residues" evidence="1">
    <location>
        <begin position="395"/>
        <end position="410"/>
    </location>
</feature>
<name>A0A8I3A8H9_9AGAM</name>
<organism evidence="2 3">
    <name type="scientific">Boletus reticuloceps</name>
    <dbReference type="NCBI Taxonomy" id="495285"/>
    <lineage>
        <taxon>Eukaryota</taxon>
        <taxon>Fungi</taxon>
        <taxon>Dikarya</taxon>
        <taxon>Basidiomycota</taxon>
        <taxon>Agaricomycotina</taxon>
        <taxon>Agaricomycetes</taxon>
        <taxon>Agaricomycetidae</taxon>
        <taxon>Boletales</taxon>
        <taxon>Boletineae</taxon>
        <taxon>Boletaceae</taxon>
        <taxon>Boletoideae</taxon>
        <taxon>Boletus</taxon>
    </lineage>
</organism>
<dbReference type="EMBL" id="JAGFBS010000022">
    <property type="protein sequence ID" value="KAG6373505.1"/>
    <property type="molecule type" value="Genomic_DNA"/>
</dbReference>
<dbReference type="InterPro" id="IPR029056">
    <property type="entry name" value="Ribokinase-like"/>
</dbReference>
<dbReference type="OrthoDB" id="204058at2759"/>
<reference evidence="2" key="1">
    <citation type="submission" date="2021-03" db="EMBL/GenBank/DDBJ databases">
        <title>Evolutionary innovations through gain and loss of genes in the ectomycorrhizal Boletales.</title>
        <authorList>
            <person name="Wu G."/>
            <person name="Miyauchi S."/>
            <person name="Morin E."/>
            <person name="Yang Z.-L."/>
            <person name="Xu J."/>
            <person name="Martin F.M."/>
        </authorList>
    </citation>
    <scope>NUCLEOTIDE SEQUENCE</scope>
    <source>
        <strain evidence="2">BR01</strain>
    </source>
</reference>
<evidence type="ECO:0000256" key="1">
    <source>
        <dbReference type="SAM" id="MobiDB-lite"/>
    </source>
</evidence>
<evidence type="ECO:0000313" key="2">
    <source>
        <dbReference type="EMBL" id="KAG6373505.1"/>
    </source>
</evidence>